<name>A0A0G1VUW6_9BACT</name>
<dbReference type="PATRIC" id="fig|1618448.3.peg.1055"/>
<dbReference type="AlphaFoldDB" id="A0A0G1VUW6"/>
<evidence type="ECO:0000313" key="3">
    <source>
        <dbReference type="Proteomes" id="UP000034588"/>
    </source>
</evidence>
<evidence type="ECO:0000313" key="2">
    <source>
        <dbReference type="EMBL" id="KKW10283.1"/>
    </source>
</evidence>
<dbReference type="PANTHER" id="PTHR35596">
    <property type="entry name" value="DUF2263 DOMAIN-CONTAINING PROTEIN"/>
    <property type="match status" value="1"/>
</dbReference>
<accession>A0A0G1VUW6</accession>
<evidence type="ECO:0000259" key="1">
    <source>
        <dbReference type="Pfam" id="PF10021"/>
    </source>
</evidence>
<proteinExistence type="predicted"/>
<comment type="caution">
    <text evidence="2">The sequence shown here is derived from an EMBL/GenBank/DDBJ whole genome shotgun (WGS) entry which is preliminary data.</text>
</comment>
<dbReference type="SUPFAM" id="SSF52949">
    <property type="entry name" value="Macro domain-like"/>
    <property type="match status" value="1"/>
</dbReference>
<dbReference type="Proteomes" id="UP000034588">
    <property type="component" value="Unassembled WGS sequence"/>
</dbReference>
<sequence>MSKADRIAILQDTLSKMSSEHYSTNSTIMDYTGCDLPTNPGSPIIEVTSEKTQDAILGCTDKTTILNFASGTRPGGGARNGVQAQEEDLCLCSDLLLHLEAHPSLYQSNRAPNAPPEYLDWMIVSPEITFIKDGQYQPTPPMQVSVITYPAPNTRIARCRPGTVLERRAVHIIDAAVAMSTDTLVLGAWGCGVFGNNPKSVALAFKKAISSHSGSIKKVIFAIYGNDNNFNAFRTVFGDGKDTGVNKGRK</sequence>
<dbReference type="InterPro" id="IPR019261">
    <property type="entry name" value="PARG_cat_microbial"/>
</dbReference>
<dbReference type="EMBL" id="LCQD01000042">
    <property type="protein sequence ID" value="KKW10283.1"/>
    <property type="molecule type" value="Genomic_DNA"/>
</dbReference>
<reference evidence="2 3" key="1">
    <citation type="journal article" date="2015" name="Nature">
        <title>rRNA introns, odd ribosomes, and small enigmatic genomes across a large radiation of phyla.</title>
        <authorList>
            <person name="Brown C.T."/>
            <person name="Hug L.A."/>
            <person name="Thomas B.C."/>
            <person name="Sharon I."/>
            <person name="Castelle C.J."/>
            <person name="Singh A."/>
            <person name="Wilkins M.J."/>
            <person name="Williams K.H."/>
            <person name="Banfield J.F."/>
        </authorList>
    </citation>
    <scope>NUCLEOTIDE SEQUENCE [LARGE SCALE GENOMIC DNA]</scope>
</reference>
<protein>
    <recommendedName>
        <fullName evidence="1">Microbial-type PARG catalytic domain-containing protein</fullName>
    </recommendedName>
</protein>
<dbReference type="PANTHER" id="PTHR35596:SF1">
    <property type="entry name" value="MICROBIAL-TYPE PARG CATALYTIC DOMAIN-CONTAINING PROTEIN"/>
    <property type="match status" value="1"/>
</dbReference>
<organism evidence="2 3">
    <name type="scientific">Candidatus Gottesmanbacteria bacterium GW2011_GWB1_49_7</name>
    <dbReference type="NCBI Taxonomy" id="1618448"/>
    <lineage>
        <taxon>Bacteria</taxon>
        <taxon>Candidatus Gottesmaniibacteriota</taxon>
    </lineage>
</organism>
<dbReference type="Pfam" id="PF10021">
    <property type="entry name" value="PARG_cat_microb"/>
    <property type="match status" value="1"/>
</dbReference>
<gene>
    <name evidence="2" type="ORF">UY48_C0042G0010</name>
</gene>
<dbReference type="Gene3D" id="3.40.220.10">
    <property type="entry name" value="Leucine Aminopeptidase, subunit E, domain 1"/>
    <property type="match status" value="1"/>
</dbReference>
<dbReference type="NCBIfam" id="TIGR02452">
    <property type="entry name" value="TIGR02452 family protein"/>
    <property type="match status" value="1"/>
</dbReference>
<dbReference type="InterPro" id="IPR012664">
    <property type="entry name" value="CHP02452"/>
</dbReference>
<dbReference type="InterPro" id="IPR043472">
    <property type="entry name" value="Macro_dom-like"/>
</dbReference>
<feature type="domain" description="Microbial-type PARG catalytic" evidence="1">
    <location>
        <begin position="36"/>
        <end position="133"/>
    </location>
</feature>